<organism evidence="1">
    <name type="scientific">Anguilla anguilla</name>
    <name type="common">European freshwater eel</name>
    <name type="synonym">Muraena anguilla</name>
    <dbReference type="NCBI Taxonomy" id="7936"/>
    <lineage>
        <taxon>Eukaryota</taxon>
        <taxon>Metazoa</taxon>
        <taxon>Chordata</taxon>
        <taxon>Craniata</taxon>
        <taxon>Vertebrata</taxon>
        <taxon>Euteleostomi</taxon>
        <taxon>Actinopterygii</taxon>
        <taxon>Neopterygii</taxon>
        <taxon>Teleostei</taxon>
        <taxon>Anguilliformes</taxon>
        <taxon>Anguillidae</taxon>
        <taxon>Anguilla</taxon>
    </lineage>
</organism>
<protein>
    <submittedName>
        <fullName evidence="1">Uncharacterized protein</fullName>
    </submittedName>
</protein>
<name>A0A0E9VEG8_ANGAN</name>
<dbReference type="AlphaFoldDB" id="A0A0E9VEG8"/>
<proteinExistence type="predicted"/>
<reference evidence="1" key="1">
    <citation type="submission" date="2014-11" db="EMBL/GenBank/DDBJ databases">
        <authorList>
            <person name="Amaro Gonzalez C."/>
        </authorList>
    </citation>
    <scope>NUCLEOTIDE SEQUENCE</scope>
</reference>
<accession>A0A0E9VEG8</accession>
<sequence length="45" mass="5100">MYCKELLLSGATEFCFEELRAERYRKKLAQDLEGSSSGPQANSEL</sequence>
<reference evidence="1" key="2">
    <citation type="journal article" date="2015" name="Fish Shellfish Immunol.">
        <title>Early steps in the European eel (Anguilla anguilla)-Vibrio vulnificus interaction in the gills: Role of the RtxA13 toxin.</title>
        <authorList>
            <person name="Callol A."/>
            <person name="Pajuelo D."/>
            <person name="Ebbesson L."/>
            <person name="Teles M."/>
            <person name="MacKenzie S."/>
            <person name="Amaro C."/>
        </authorList>
    </citation>
    <scope>NUCLEOTIDE SEQUENCE</scope>
</reference>
<evidence type="ECO:0000313" key="1">
    <source>
        <dbReference type="EMBL" id="JAH75835.1"/>
    </source>
</evidence>
<dbReference type="EMBL" id="GBXM01032742">
    <property type="protein sequence ID" value="JAH75835.1"/>
    <property type="molecule type" value="Transcribed_RNA"/>
</dbReference>